<accession>A0A857J2T8</accession>
<dbReference type="EMBL" id="CP047650">
    <property type="protein sequence ID" value="QHI98250.1"/>
    <property type="molecule type" value="Genomic_DNA"/>
</dbReference>
<proteinExistence type="predicted"/>
<dbReference type="AlphaFoldDB" id="A0A857J2T8"/>
<protein>
    <submittedName>
        <fullName evidence="1">Uncharacterized protein</fullName>
    </submittedName>
</protein>
<sequence>MSTAPSNLIGNYFGRAEALENVVDCILPLLTPDQKEALATALTNLSLNPPEGTPQNWQYDPEYSAALDGVYQTLLVELWRES</sequence>
<gene>
    <name evidence="1" type="ORF">GT347_09735</name>
</gene>
<name>A0A857J2T8_9BURK</name>
<reference evidence="1 2" key="1">
    <citation type="submission" date="2020-01" db="EMBL/GenBank/DDBJ databases">
        <title>Genome sequencing of strain KACC 21265.</title>
        <authorList>
            <person name="Heo J."/>
            <person name="Kim S.-J."/>
            <person name="Kim J.-S."/>
            <person name="Hong S.-B."/>
            <person name="Kwon S.-W."/>
        </authorList>
    </citation>
    <scope>NUCLEOTIDE SEQUENCE [LARGE SCALE GENOMIC DNA]</scope>
    <source>
        <strain evidence="1 2">KACC 21265</strain>
    </source>
</reference>
<evidence type="ECO:0000313" key="2">
    <source>
        <dbReference type="Proteomes" id="UP000464787"/>
    </source>
</evidence>
<dbReference type="Proteomes" id="UP000464787">
    <property type="component" value="Chromosome"/>
</dbReference>
<dbReference type="KEGG" id="xyk:GT347_09735"/>
<dbReference type="RefSeq" id="WP_160551767.1">
    <property type="nucleotide sequence ID" value="NZ_CP047650.1"/>
</dbReference>
<keyword evidence="2" id="KW-1185">Reference proteome</keyword>
<evidence type="ECO:0000313" key="1">
    <source>
        <dbReference type="EMBL" id="QHI98250.1"/>
    </source>
</evidence>
<organism evidence="1 2">
    <name type="scientific">Xylophilus rhododendri</name>
    <dbReference type="NCBI Taxonomy" id="2697032"/>
    <lineage>
        <taxon>Bacteria</taxon>
        <taxon>Pseudomonadati</taxon>
        <taxon>Pseudomonadota</taxon>
        <taxon>Betaproteobacteria</taxon>
        <taxon>Burkholderiales</taxon>
        <taxon>Xylophilus</taxon>
    </lineage>
</organism>